<dbReference type="AlphaFoldDB" id="K0INI5"/>
<sequence>MDRVRDWVLRLRPTAAESDMPSAHLVARIAMVRTDGTAMHDHAISNFGLTNVATEDNNTTTVFRGQRPSQ</sequence>
<proteinExistence type="predicted"/>
<organism evidence="1 2">
    <name type="scientific">Nitrososphaera gargensis (strain Ga9.2)</name>
    <dbReference type="NCBI Taxonomy" id="1237085"/>
    <lineage>
        <taxon>Archaea</taxon>
        <taxon>Nitrososphaerota</taxon>
        <taxon>Nitrososphaeria</taxon>
        <taxon>Nitrososphaerales</taxon>
        <taxon>Nitrososphaeraceae</taxon>
        <taxon>Nitrososphaera</taxon>
    </lineage>
</organism>
<evidence type="ECO:0000313" key="2">
    <source>
        <dbReference type="Proteomes" id="UP000008037"/>
    </source>
</evidence>
<dbReference type="HOGENOM" id="CLU_2748323_0_0_2"/>
<dbReference type="Proteomes" id="UP000008037">
    <property type="component" value="Chromosome"/>
</dbReference>
<dbReference type="EMBL" id="CP002408">
    <property type="protein sequence ID" value="AFU59434.1"/>
    <property type="molecule type" value="Genomic_DNA"/>
</dbReference>
<reference evidence="1 2" key="1">
    <citation type="journal article" date="2012" name="Environ. Microbiol.">
        <title>The genome of the ammonia-oxidizing Candidatus Nitrososphaera gargensis: insights into metabolic versatility and environmental adaptations.</title>
        <authorList>
            <person name="Spang A."/>
            <person name="Poehlein A."/>
            <person name="Offre P."/>
            <person name="Zumbragel S."/>
            <person name="Haider S."/>
            <person name="Rychlik N."/>
            <person name="Nowka B."/>
            <person name="Schmeisser C."/>
            <person name="Lebedeva E.V."/>
            <person name="Rattei T."/>
            <person name="Bohm C."/>
            <person name="Schmid M."/>
            <person name="Galushko A."/>
            <person name="Hatzenpichler R."/>
            <person name="Weinmaier T."/>
            <person name="Daniel R."/>
            <person name="Schleper C."/>
            <person name="Spieck E."/>
            <person name="Streit W."/>
            <person name="Wagner M."/>
        </authorList>
    </citation>
    <scope>NUCLEOTIDE SEQUENCE [LARGE SCALE GENOMIC DNA]</scope>
    <source>
        <strain evidence="2">Ga9.2</strain>
    </source>
</reference>
<name>K0INI5_NITGG</name>
<protein>
    <submittedName>
        <fullName evidence="1">Uncharacterized protein</fullName>
    </submittedName>
</protein>
<accession>K0INI5</accession>
<evidence type="ECO:0000313" key="1">
    <source>
        <dbReference type="EMBL" id="AFU59434.1"/>
    </source>
</evidence>
<keyword evidence="2" id="KW-1185">Reference proteome</keyword>
<gene>
    <name evidence="1" type="ordered locus">Ngar_c25110</name>
</gene>
<dbReference type="KEGG" id="nga:Ngar_c25110"/>
<dbReference type="BioCyc" id="CNIT1237085:G1324-2510-MONOMER"/>
<dbReference type="InParanoid" id="K0INI5"/>